<dbReference type="FunFam" id="4.10.1000.10:FF:000024">
    <property type="entry name" value="Zinc finger CCCH domain-containing protein 11A"/>
    <property type="match status" value="1"/>
</dbReference>
<dbReference type="Pfam" id="PF15663">
    <property type="entry name" value="zf-CCCH_3"/>
    <property type="match status" value="1"/>
</dbReference>
<dbReference type="Gene3D" id="4.10.1000.10">
    <property type="entry name" value="Zinc finger, CCCH-type"/>
    <property type="match status" value="1"/>
</dbReference>
<evidence type="ECO:0000313" key="8">
    <source>
        <dbReference type="EMBL" id="DBA33915.1"/>
    </source>
</evidence>
<dbReference type="InterPro" id="IPR041686">
    <property type="entry name" value="Znf-CCCH_3"/>
</dbReference>
<dbReference type="PANTHER" id="PTHR15725">
    <property type="entry name" value="ZN-FINGER, C-X8-C-X5-C-X3-H TYPE-CONTAINING"/>
    <property type="match status" value="1"/>
</dbReference>
<dbReference type="GO" id="GO:0008270">
    <property type="term" value="F:zinc ion binding"/>
    <property type="evidence" value="ECO:0007669"/>
    <property type="project" value="UniProtKB-KW"/>
</dbReference>
<feature type="region of interest" description="Disordered" evidence="6">
    <location>
        <begin position="560"/>
        <end position="615"/>
    </location>
</feature>
<dbReference type="AlphaFoldDB" id="A0AAV3BA10"/>
<feature type="compositionally biased region" description="Acidic residues" evidence="6">
    <location>
        <begin position="154"/>
        <end position="169"/>
    </location>
</feature>
<dbReference type="PROSITE" id="PS50103">
    <property type="entry name" value="ZF_C3H1"/>
    <property type="match status" value="1"/>
</dbReference>
<dbReference type="PANTHER" id="PTHR15725:SF14">
    <property type="entry name" value="ZINC FINGER CCCH DOMAIN-CONTAINING PROTEIN 11A"/>
    <property type="match status" value="1"/>
</dbReference>
<feature type="zinc finger region" description="C3H1-type" evidence="5">
    <location>
        <begin position="2"/>
        <end position="29"/>
    </location>
</feature>
<evidence type="ECO:0000256" key="4">
    <source>
        <dbReference type="ARBA" id="ARBA00022833"/>
    </source>
</evidence>
<dbReference type="Proteomes" id="UP001181693">
    <property type="component" value="Unassembled WGS sequence"/>
</dbReference>
<dbReference type="EMBL" id="DYDO01000001">
    <property type="protein sequence ID" value="DBA33915.1"/>
    <property type="molecule type" value="Genomic_DNA"/>
</dbReference>
<feature type="region of interest" description="Disordered" evidence="6">
    <location>
        <begin position="137"/>
        <end position="231"/>
    </location>
</feature>
<proteinExistence type="predicted"/>
<protein>
    <recommendedName>
        <fullName evidence="7">C3H1-type domain-containing protein</fullName>
    </recommendedName>
</protein>
<feature type="compositionally biased region" description="Polar residues" evidence="6">
    <location>
        <begin position="604"/>
        <end position="615"/>
    </location>
</feature>
<evidence type="ECO:0000259" key="7">
    <source>
        <dbReference type="PROSITE" id="PS50103"/>
    </source>
</evidence>
<dbReference type="SMART" id="SM00356">
    <property type="entry name" value="ZnF_C3H1"/>
    <property type="match status" value="3"/>
</dbReference>
<evidence type="ECO:0000256" key="3">
    <source>
        <dbReference type="ARBA" id="ARBA00022771"/>
    </source>
</evidence>
<feature type="compositionally biased region" description="Polar residues" evidence="6">
    <location>
        <begin position="563"/>
        <end position="586"/>
    </location>
</feature>
<evidence type="ECO:0000256" key="6">
    <source>
        <dbReference type="SAM" id="MobiDB-lite"/>
    </source>
</evidence>
<name>A0AAV3BA10_PYXAD</name>
<dbReference type="GO" id="GO:0016973">
    <property type="term" value="P:poly(A)+ mRNA export from nucleus"/>
    <property type="evidence" value="ECO:0007669"/>
    <property type="project" value="TreeGrafter"/>
</dbReference>
<organism evidence="8 9">
    <name type="scientific">Pyxicephalus adspersus</name>
    <name type="common">African bullfrog</name>
    <dbReference type="NCBI Taxonomy" id="30357"/>
    <lineage>
        <taxon>Eukaryota</taxon>
        <taxon>Metazoa</taxon>
        <taxon>Chordata</taxon>
        <taxon>Craniata</taxon>
        <taxon>Vertebrata</taxon>
        <taxon>Euteleostomi</taxon>
        <taxon>Amphibia</taxon>
        <taxon>Batrachia</taxon>
        <taxon>Anura</taxon>
        <taxon>Neobatrachia</taxon>
        <taxon>Ranoidea</taxon>
        <taxon>Pyxicephalidae</taxon>
        <taxon>Pyxicephalinae</taxon>
        <taxon>Pyxicephalus</taxon>
    </lineage>
</organism>
<comment type="caution">
    <text evidence="8">The sequence shown here is derived from an EMBL/GenBank/DDBJ whole genome shotgun (WGS) entry which is preliminary data.</text>
</comment>
<dbReference type="InterPro" id="IPR000571">
    <property type="entry name" value="Znf_CCCH"/>
</dbReference>
<feature type="domain" description="C3H1-type" evidence="7">
    <location>
        <begin position="2"/>
        <end position="29"/>
    </location>
</feature>
<keyword evidence="4 5" id="KW-0862">Zinc</keyword>
<evidence type="ECO:0000256" key="2">
    <source>
        <dbReference type="ARBA" id="ARBA00022737"/>
    </source>
</evidence>
<keyword evidence="1 5" id="KW-0479">Metal-binding</keyword>
<reference evidence="8" key="1">
    <citation type="thesis" date="2020" institute="ProQuest LLC" country="789 East Eisenhower Parkway, Ann Arbor, MI, USA">
        <title>Comparative Genomics and Chromosome Evolution.</title>
        <authorList>
            <person name="Mudd A.B."/>
        </authorList>
    </citation>
    <scope>NUCLEOTIDE SEQUENCE</scope>
    <source>
        <strain evidence="8">1538</strain>
        <tissue evidence="8">Blood</tissue>
    </source>
</reference>
<keyword evidence="3 5" id="KW-0863">Zinc-finger</keyword>
<evidence type="ECO:0000256" key="1">
    <source>
        <dbReference type="ARBA" id="ARBA00022723"/>
    </source>
</evidence>
<keyword evidence="2" id="KW-0677">Repeat</keyword>
<keyword evidence="9" id="KW-1185">Reference proteome</keyword>
<gene>
    <name evidence="8" type="ORF">GDO54_001534</name>
</gene>
<accession>A0AAV3BA10</accession>
<sequence>MSNQGDDCYFFFYSSCTKGDSCPFRHCKAALGNETVCTLWQEGRCFRQICKFRHMEIDKKRSAIPCFWENQVSGCQKGNCAFHHTKGRYVDGVYIPPSKTQIPKPEPTEIDPQVSQTASKLTTASTTHIHAVKIIEAADNVPSPTHPPVVINAADDDEDDDDQISEEGDELKPSGQPGGHQGARHATTRKMGILNKDPNVGIKTLNDIKSNRKKVQEESKDGAIPPLNVQEQNPANTEKSVTVVRTVMFSKNDSPSVHRSLAQRLGKRKVFCQDNPLGGESFPAVKKTLSERLGNMESPIVCSDGHPEKSEGFIAVKKTLSERLGKKLESSNIGPDGQLKNKRAANPTTDFHIKTLQEIRQEKDSQRREQEAKQLSMKNTDSFCFKSHVLIRPQSEIHVKSLHEIQAEKRLRQQKDEAHKIKDRVGKTECSVSEDLQTSQNCQDKNLIIPGKKQSTQVGIVWSHLCDKGNKSLHFTEDSPSSVDTKKSLSVGLKVMKAVSQPLQQVQIKTLEEIRKEKALRLKHSCQATNTEDLDCAYQPKDKSNQKRILRLSKPQVIKKTDQGISDSKFETNNSTTAEDTKTTMNILPPASAPEKVDSDKTWETQSLNSKDSTDTQKIAQAVGCSVEPNKILLGKKLKGKPKVHVEPNVIKRQSTAKAVLKRKAQQSSQVAEVKPLNTTVASTDEEKITTLLPVAEPPVSQNAAMISTSPKIMKERFQVPASDPGFSETTQTVVKSRRSSIASLGKPSVLAEDDFDELIWDISDGKLEDEIDLDPSKDEDDLLMELSEMIDS</sequence>
<evidence type="ECO:0000256" key="5">
    <source>
        <dbReference type="PROSITE-ProRule" id="PRU00723"/>
    </source>
</evidence>
<evidence type="ECO:0000313" key="9">
    <source>
        <dbReference type="Proteomes" id="UP001181693"/>
    </source>
</evidence>